<evidence type="ECO:0000256" key="11">
    <source>
        <dbReference type="ARBA" id="ARBA00023136"/>
    </source>
</evidence>
<comment type="subcellular location">
    <subcellularLocation>
        <location evidence="1">Cell outer membrane</location>
        <topology evidence="1">Multi-pass membrane protein</topology>
    </subcellularLocation>
</comment>
<evidence type="ECO:0000256" key="8">
    <source>
        <dbReference type="ARBA" id="ARBA00023047"/>
    </source>
</evidence>
<keyword evidence="8" id="KW-0625">Polysaccharide transport</keyword>
<keyword evidence="4" id="KW-1134">Transmembrane beta strand</keyword>
<dbReference type="InterPro" id="IPR003715">
    <property type="entry name" value="Poly_export_N"/>
</dbReference>
<dbReference type="RefSeq" id="WP_116469884.1">
    <property type="nucleotide sequence ID" value="NZ_QENQ01000001.1"/>
</dbReference>
<dbReference type="OrthoDB" id="197007at2"/>
<dbReference type="PANTHER" id="PTHR33619">
    <property type="entry name" value="POLYSACCHARIDE EXPORT PROTEIN GFCE-RELATED"/>
    <property type="match status" value="1"/>
</dbReference>
<evidence type="ECO:0000256" key="4">
    <source>
        <dbReference type="ARBA" id="ARBA00022452"/>
    </source>
</evidence>
<dbReference type="GO" id="GO:0046930">
    <property type="term" value="C:pore complex"/>
    <property type="evidence" value="ECO:0007669"/>
    <property type="project" value="UniProtKB-KW"/>
</dbReference>
<dbReference type="EMBL" id="QENQ01000001">
    <property type="protein sequence ID" value="PVX30474.1"/>
    <property type="molecule type" value="Genomic_DNA"/>
</dbReference>
<dbReference type="AlphaFoldDB" id="A0A2U0SGQ5"/>
<comment type="caution">
    <text evidence="18">The sequence shown here is derived from an EMBL/GenBank/DDBJ whole genome shotgun (WGS) entry which is preliminary data.</text>
</comment>
<evidence type="ECO:0000256" key="12">
    <source>
        <dbReference type="ARBA" id="ARBA00023139"/>
    </source>
</evidence>
<comment type="similarity">
    <text evidence="2">Belongs to the BexD/CtrA/VexA family.</text>
</comment>
<dbReference type="Pfam" id="PF22461">
    <property type="entry name" value="SLBB_2"/>
    <property type="match status" value="1"/>
</dbReference>
<dbReference type="Gene3D" id="3.10.560.10">
    <property type="entry name" value="Outer membrane lipoprotein wza domain like"/>
    <property type="match status" value="1"/>
</dbReference>
<keyword evidence="19" id="KW-1185">Reference proteome</keyword>
<organism evidence="18 19">
    <name type="scientific">Sphingomonas pokkalii</name>
    <dbReference type="NCBI Taxonomy" id="2175090"/>
    <lineage>
        <taxon>Bacteria</taxon>
        <taxon>Pseudomonadati</taxon>
        <taxon>Pseudomonadota</taxon>
        <taxon>Alphaproteobacteria</taxon>
        <taxon>Sphingomonadales</taxon>
        <taxon>Sphingomonadaceae</taxon>
        <taxon>Sphingomonas</taxon>
    </lineage>
</organism>
<evidence type="ECO:0000256" key="10">
    <source>
        <dbReference type="ARBA" id="ARBA00023114"/>
    </source>
</evidence>
<keyword evidence="14" id="KW-0449">Lipoprotein</keyword>
<keyword evidence="9" id="KW-0406">Ion transport</keyword>
<keyword evidence="3" id="KW-0813">Transport</keyword>
<evidence type="ECO:0000256" key="1">
    <source>
        <dbReference type="ARBA" id="ARBA00004571"/>
    </source>
</evidence>
<keyword evidence="11" id="KW-0472">Membrane</keyword>
<evidence type="ECO:0000256" key="14">
    <source>
        <dbReference type="ARBA" id="ARBA00023288"/>
    </source>
</evidence>
<evidence type="ECO:0000256" key="13">
    <source>
        <dbReference type="ARBA" id="ARBA00023237"/>
    </source>
</evidence>
<protein>
    <submittedName>
        <fullName evidence="18">Polysaccharide biosynthesis protein</fullName>
    </submittedName>
</protein>
<feature type="chain" id="PRO_5015625743" evidence="15">
    <location>
        <begin position="21"/>
        <end position="185"/>
    </location>
</feature>
<dbReference type="PANTHER" id="PTHR33619:SF3">
    <property type="entry name" value="POLYSACCHARIDE EXPORT PROTEIN GFCE-RELATED"/>
    <property type="match status" value="1"/>
</dbReference>
<dbReference type="InterPro" id="IPR049712">
    <property type="entry name" value="Poly_export"/>
</dbReference>
<accession>A0A2U0SGQ5</accession>
<dbReference type="Pfam" id="PF02563">
    <property type="entry name" value="Poly_export"/>
    <property type="match status" value="1"/>
</dbReference>
<proteinExistence type="inferred from homology"/>
<reference evidence="18 19" key="1">
    <citation type="submission" date="2018-05" db="EMBL/GenBank/DDBJ databases">
        <title>Description of Sphingomonas pokkalii sp nov, isolated from the rhizosphere of saline tolerant pokkali rice and its draft genome analysis.</title>
        <authorList>
            <person name="Menon R."/>
            <person name="Kumari S."/>
            <person name="Rameshkumar N."/>
        </authorList>
    </citation>
    <scope>NUCLEOTIDE SEQUENCE [LARGE SCALE GENOMIC DNA]</scope>
    <source>
        <strain evidence="18 19">L3B27</strain>
    </source>
</reference>
<evidence type="ECO:0000313" key="19">
    <source>
        <dbReference type="Proteomes" id="UP000245890"/>
    </source>
</evidence>
<dbReference type="GO" id="GO:0015288">
    <property type="term" value="F:porin activity"/>
    <property type="evidence" value="ECO:0007669"/>
    <property type="project" value="UniProtKB-KW"/>
</dbReference>
<dbReference type="GO" id="GO:0006811">
    <property type="term" value="P:monoatomic ion transport"/>
    <property type="evidence" value="ECO:0007669"/>
    <property type="project" value="UniProtKB-KW"/>
</dbReference>
<keyword evidence="12" id="KW-0564">Palmitate</keyword>
<evidence type="ECO:0000259" key="17">
    <source>
        <dbReference type="Pfam" id="PF22461"/>
    </source>
</evidence>
<evidence type="ECO:0000256" key="5">
    <source>
        <dbReference type="ARBA" id="ARBA00022597"/>
    </source>
</evidence>
<sequence length="185" mass="20227">MKRFLTVVFLLLSFGGVAFAQEVAPAAPVVSVEQDYHLGVADKVRILVYDEPTLSGEFLVNANGSISMSLIGDVRAQGRTASDVAEEIRAKLADGYIRAPKVSIDVLSFRPYYILGEVKKPGQYPYSSGLTVLNAVATAEGFSYRAGRKFVYVKRAGELKEQKIRLEASTLVSPGDTIRIGERFF</sequence>
<keyword evidence="5" id="KW-0762">Sugar transport</keyword>
<keyword evidence="13" id="KW-0998">Cell outer membrane</keyword>
<dbReference type="Gene3D" id="3.30.1950.10">
    <property type="entry name" value="wza like domain"/>
    <property type="match status" value="1"/>
</dbReference>
<keyword evidence="7 15" id="KW-0732">Signal</keyword>
<keyword evidence="10" id="KW-0626">Porin</keyword>
<evidence type="ECO:0000256" key="3">
    <source>
        <dbReference type="ARBA" id="ARBA00022448"/>
    </source>
</evidence>
<dbReference type="Proteomes" id="UP000245890">
    <property type="component" value="Unassembled WGS sequence"/>
</dbReference>
<evidence type="ECO:0000256" key="6">
    <source>
        <dbReference type="ARBA" id="ARBA00022692"/>
    </source>
</evidence>
<gene>
    <name evidence="18" type="ORF">DD559_14895</name>
</gene>
<evidence type="ECO:0000313" key="18">
    <source>
        <dbReference type="EMBL" id="PVX30474.1"/>
    </source>
</evidence>
<feature type="domain" description="SLBB" evidence="17">
    <location>
        <begin position="112"/>
        <end position="168"/>
    </location>
</feature>
<feature type="signal peptide" evidence="15">
    <location>
        <begin position="1"/>
        <end position="20"/>
    </location>
</feature>
<dbReference type="InterPro" id="IPR054765">
    <property type="entry name" value="SLBB_dom"/>
</dbReference>
<dbReference type="GO" id="GO:0009279">
    <property type="term" value="C:cell outer membrane"/>
    <property type="evidence" value="ECO:0007669"/>
    <property type="project" value="UniProtKB-SubCell"/>
</dbReference>
<evidence type="ECO:0000256" key="2">
    <source>
        <dbReference type="ARBA" id="ARBA00009450"/>
    </source>
</evidence>
<dbReference type="GO" id="GO:0015159">
    <property type="term" value="F:polysaccharide transmembrane transporter activity"/>
    <property type="evidence" value="ECO:0007669"/>
    <property type="project" value="InterPro"/>
</dbReference>
<evidence type="ECO:0000256" key="9">
    <source>
        <dbReference type="ARBA" id="ARBA00023065"/>
    </source>
</evidence>
<evidence type="ECO:0000256" key="7">
    <source>
        <dbReference type="ARBA" id="ARBA00022729"/>
    </source>
</evidence>
<keyword evidence="6" id="KW-0812">Transmembrane</keyword>
<evidence type="ECO:0000256" key="15">
    <source>
        <dbReference type="SAM" id="SignalP"/>
    </source>
</evidence>
<name>A0A2U0SGQ5_9SPHN</name>
<evidence type="ECO:0000259" key="16">
    <source>
        <dbReference type="Pfam" id="PF02563"/>
    </source>
</evidence>
<feature type="domain" description="Polysaccharide export protein N-terminal" evidence="16">
    <location>
        <begin position="32"/>
        <end position="106"/>
    </location>
</feature>